<dbReference type="PANTHER" id="PTHR11933">
    <property type="entry name" value="TRNA 5-METHYLAMINOMETHYL-2-THIOURIDYLATE -METHYLTRANSFERASE"/>
    <property type="match status" value="1"/>
</dbReference>
<keyword evidence="2" id="KW-0820">tRNA-binding</keyword>
<dbReference type="Pfam" id="PF20258">
    <property type="entry name" value="tRNA_Me_trans_C"/>
    <property type="match status" value="1"/>
</dbReference>
<proteinExistence type="predicted"/>
<dbReference type="Gene3D" id="2.40.30.10">
    <property type="entry name" value="Translation factors"/>
    <property type="match status" value="1"/>
</dbReference>
<feature type="domain" description="tRNA-specific 2-thiouridylase MnmA-like central" evidence="11">
    <location>
        <begin position="246"/>
        <end position="290"/>
    </location>
</feature>
<evidence type="ECO:0000256" key="6">
    <source>
        <dbReference type="ARBA" id="ARBA00022840"/>
    </source>
</evidence>
<reference evidence="12" key="1">
    <citation type="submission" date="2024-06" db="EMBL/GenBank/DDBJ databases">
        <title>Diversity, functionality, and evolutionary history of bacterial symbionts in false click beetles (Coleoptera, Throscidae).</title>
        <authorList>
            <person name="Wierz J.C."/>
            <person name="Malm H."/>
            <person name="Kaltenpoth M."/>
            <person name="Engl T."/>
        </authorList>
    </citation>
    <scope>NUCLEOTIDE SEQUENCE</scope>
    <source>
        <strain evidence="12">Ttur</strain>
    </source>
</reference>
<evidence type="ECO:0000259" key="10">
    <source>
        <dbReference type="Pfam" id="PF20258"/>
    </source>
</evidence>
<dbReference type="GO" id="GO:0002143">
    <property type="term" value="P:tRNA wobble position uridine thiolation"/>
    <property type="evidence" value="ECO:0007669"/>
    <property type="project" value="TreeGrafter"/>
</dbReference>
<sequence>MKKVITLLSGGVDSTVANILIKKKYKLIACVFIKILDNCISNEDEKISLLISNLFKVPFYSIFLKKEYNKYVLKYFKKQYVKGYTPNPDIICNYKIKFNFLLKKIKFLNYDFIITGHYSIIKKIKNKYRLYEGKDKKKDQSYFLSKLTQKQLSILKFPLGRYKKKKIRSIAKKYNLINYKKKSSKGICFLGKNLVNKILNLKKKKGIIYKLYCNKNKYIKYIKYNLNKKNIKKINYNNINYNLFFKKKIGYHDGYSGFTRGQRRGLKIGGYKHALYIIDFNIINNIIYVAENIKHRLLYNNSLFIKKIFFINKEFEKKNNKNFFLKIKIRYRDKQKLQYCFLIKNYNNGYIIYFFKKQFCICKGQFIVFYKNNEVLGSAVINKYNNLKIINKNNK</sequence>
<dbReference type="Gene3D" id="3.40.50.620">
    <property type="entry name" value="HUPs"/>
    <property type="match status" value="1"/>
</dbReference>
<evidence type="ECO:0000256" key="3">
    <source>
        <dbReference type="ARBA" id="ARBA00022679"/>
    </source>
</evidence>
<evidence type="ECO:0000259" key="11">
    <source>
        <dbReference type="Pfam" id="PF20259"/>
    </source>
</evidence>
<dbReference type="SUPFAM" id="SSF52402">
    <property type="entry name" value="Adenine nucleotide alpha hydrolases-like"/>
    <property type="match status" value="1"/>
</dbReference>
<keyword evidence="3 12" id="KW-0808">Transferase</keyword>
<dbReference type="PANTHER" id="PTHR11933:SF5">
    <property type="entry name" value="MITOCHONDRIAL TRNA-SPECIFIC 2-THIOURIDYLASE 1"/>
    <property type="match status" value="1"/>
</dbReference>
<dbReference type="Pfam" id="PF03054">
    <property type="entry name" value="tRNA_Me_trans"/>
    <property type="match status" value="1"/>
</dbReference>
<evidence type="ECO:0000256" key="4">
    <source>
        <dbReference type="ARBA" id="ARBA00022694"/>
    </source>
</evidence>
<dbReference type="InterPro" id="IPR046884">
    <property type="entry name" value="MnmA-like_central"/>
</dbReference>
<keyword evidence="7" id="KW-0694">RNA-binding</keyword>
<evidence type="ECO:0000256" key="2">
    <source>
        <dbReference type="ARBA" id="ARBA00022555"/>
    </source>
</evidence>
<keyword evidence="5" id="KW-0547">Nucleotide-binding</keyword>
<dbReference type="InterPro" id="IPR023382">
    <property type="entry name" value="MnmA-like_central_sf"/>
</dbReference>
<comment type="catalytic activity">
    <reaction evidence="9">
        <text>S-sulfanyl-L-cysteinyl-[protein] + uridine(34) in tRNA + AH2 + ATP = 2-thiouridine(34) in tRNA + L-cysteinyl-[protein] + A + AMP + diphosphate + H(+)</text>
        <dbReference type="Rhea" id="RHEA:47032"/>
        <dbReference type="Rhea" id="RHEA-COMP:10131"/>
        <dbReference type="Rhea" id="RHEA-COMP:11726"/>
        <dbReference type="Rhea" id="RHEA-COMP:11727"/>
        <dbReference type="Rhea" id="RHEA-COMP:11728"/>
        <dbReference type="ChEBI" id="CHEBI:13193"/>
        <dbReference type="ChEBI" id="CHEBI:15378"/>
        <dbReference type="ChEBI" id="CHEBI:17499"/>
        <dbReference type="ChEBI" id="CHEBI:29950"/>
        <dbReference type="ChEBI" id="CHEBI:30616"/>
        <dbReference type="ChEBI" id="CHEBI:33019"/>
        <dbReference type="ChEBI" id="CHEBI:61963"/>
        <dbReference type="ChEBI" id="CHEBI:65315"/>
        <dbReference type="ChEBI" id="CHEBI:87170"/>
        <dbReference type="ChEBI" id="CHEBI:456215"/>
        <dbReference type="EC" id="2.8.1.13"/>
    </reaction>
</comment>
<evidence type="ECO:0000256" key="7">
    <source>
        <dbReference type="ARBA" id="ARBA00022884"/>
    </source>
</evidence>
<dbReference type="NCBIfam" id="NF001138">
    <property type="entry name" value="PRK00143.1"/>
    <property type="match status" value="1"/>
</dbReference>
<dbReference type="EC" id="2.8.1.13" evidence="1"/>
<accession>A0AAU7ZY06</accession>
<evidence type="ECO:0000313" key="12">
    <source>
        <dbReference type="EMBL" id="XCC45253.1"/>
    </source>
</evidence>
<organism evidence="12">
    <name type="scientific">Candidatus Shikimatogenerans sp. Ttur</name>
    <dbReference type="NCBI Taxonomy" id="3158569"/>
    <lineage>
        <taxon>Bacteria</taxon>
        <taxon>Pseudomonadati</taxon>
        <taxon>Bacteroidota</taxon>
        <taxon>Flavobacteriia</taxon>
        <taxon>Flavobacteriales</taxon>
        <taxon>Candidatus Shikimatogenerans</taxon>
    </lineage>
</organism>
<name>A0AAU7ZY06_9FLAO</name>
<dbReference type="InterPro" id="IPR004506">
    <property type="entry name" value="MnmA-like"/>
</dbReference>
<gene>
    <name evidence="12" type="primary">mnmA</name>
    <name evidence="12" type="ORF">ABUS76_00585</name>
</gene>
<evidence type="ECO:0000256" key="9">
    <source>
        <dbReference type="ARBA" id="ARBA00051542"/>
    </source>
</evidence>
<dbReference type="EMBL" id="CP158689">
    <property type="protein sequence ID" value="XCC45253.1"/>
    <property type="molecule type" value="Genomic_DNA"/>
</dbReference>
<dbReference type="AlphaFoldDB" id="A0AAU7ZY06"/>
<dbReference type="NCBIfam" id="TIGR00420">
    <property type="entry name" value="trmU"/>
    <property type="match status" value="1"/>
</dbReference>
<keyword evidence="8" id="KW-1015">Disulfide bond</keyword>
<protein>
    <recommendedName>
        <fullName evidence="1">tRNA-uridine 2-sulfurtransferase</fullName>
        <ecNumber evidence="1">2.8.1.13</ecNumber>
    </recommendedName>
</protein>
<keyword evidence="6" id="KW-0067">ATP-binding</keyword>
<dbReference type="Pfam" id="PF20259">
    <property type="entry name" value="tRNA_Me_trans_M"/>
    <property type="match status" value="1"/>
</dbReference>
<dbReference type="GO" id="GO:0005524">
    <property type="term" value="F:ATP binding"/>
    <property type="evidence" value="ECO:0007669"/>
    <property type="project" value="UniProtKB-KW"/>
</dbReference>
<dbReference type="Gene3D" id="2.30.30.280">
    <property type="entry name" value="Adenine nucleotide alpha hydrolases-like domains"/>
    <property type="match status" value="1"/>
</dbReference>
<evidence type="ECO:0000256" key="5">
    <source>
        <dbReference type="ARBA" id="ARBA00022741"/>
    </source>
</evidence>
<feature type="domain" description="tRNA-specific 2-thiouridylase MnmA-like C-terminal" evidence="10">
    <location>
        <begin position="314"/>
        <end position="381"/>
    </location>
</feature>
<dbReference type="GO" id="GO:0000049">
    <property type="term" value="F:tRNA binding"/>
    <property type="evidence" value="ECO:0007669"/>
    <property type="project" value="UniProtKB-KW"/>
</dbReference>
<dbReference type="InterPro" id="IPR046885">
    <property type="entry name" value="MnmA-like_C"/>
</dbReference>
<evidence type="ECO:0000256" key="1">
    <source>
        <dbReference type="ARBA" id="ARBA00011949"/>
    </source>
</evidence>
<keyword evidence="4" id="KW-0819">tRNA processing</keyword>
<dbReference type="GO" id="GO:0103016">
    <property type="term" value="F:tRNA-uridine 2-sulfurtransferase activity"/>
    <property type="evidence" value="ECO:0007669"/>
    <property type="project" value="UniProtKB-EC"/>
</dbReference>
<evidence type="ECO:0000256" key="8">
    <source>
        <dbReference type="ARBA" id="ARBA00023157"/>
    </source>
</evidence>
<dbReference type="InterPro" id="IPR014729">
    <property type="entry name" value="Rossmann-like_a/b/a_fold"/>
</dbReference>